<dbReference type="GO" id="GO:0008115">
    <property type="term" value="F:sarcosine oxidase activity"/>
    <property type="evidence" value="ECO:0007669"/>
    <property type="project" value="InterPro"/>
</dbReference>
<dbReference type="Gene3D" id="3.30.2270.10">
    <property type="entry name" value="Folate-binding superfamily"/>
    <property type="match status" value="1"/>
</dbReference>
<protein>
    <submittedName>
        <fullName evidence="1">Heterotetrameric sarcosine oxidase delta subunit</fullName>
    </submittedName>
</protein>
<accession>A0AAE3ZBY7</accession>
<name>A0AAE3ZBY7_9ACTN</name>
<comment type="caution">
    <text evidence="1">The sequence shown here is derived from an EMBL/GenBank/DDBJ whole genome shotgun (WGS) entry which is preliminary data.</text>
</comment>
<evidence type="ECO:0000313" key="2">
    <source>
        <dbReference type="Proteomes" id="UP001180845"/>
    </source>
</evidence>
<dbReference type="AlphaFoldDB" id="A0AAE3ZBY7"/>
<dbReference type="GO" id="GO:0046653">
    <property type="term" value="P:tetrahydrofolate metabolic process"/>
    <property type="evidence" value="ECO:0007669"/>
    <property type="project" value="InterPro"/>
</dbReference>
<gene>
    <name evidence="1" type="ORF">JOF55_000608</name>
</gene>
<reference evidence="1" key="1">
    <citation type="submission" date="2023-07" db="EMBL/GenBank/DDBJ databases">
        <title>Sequencing the genomes of 1000 actinobacteria strains.</title>
        <authorList>
            <person name="Klenk H.-P."/>
        </authorList>
    </citation>
    <scope>NUCLEOTIDE SEQUENCE</scope>
    <source>
        <strain evidence="1">DSM 45977</strain>
    </source>
</reference>
<dbReference type="InterPro" id="IPR006279">
    <property type="entry name" value="SoxD"/>
</dbReference>
<dbReference type="InterPro" id="IPR038561">
    <property type="entry name" value="SoxD_sf"/>
</dbReference>
<organism evidence="1 2">
    <name type="scientific">Haloactinomyces albus</name>
    <dbReference type="NCBI Taxonomy" id="1352928"/>
    <lineage>
        <taxon>Bacteria</taxon>
        <taxon>Bacillati</taxon>
        <taxon>Actinomycetota</taxon>
        <taxon>Actinomycetes</taxon>
        <taxon>Actinopolysporales</taxon>
        <taxon>Actinopolysporaceae</taxon>
        <taxon>Haloactinomyces</taxon>
    </lineage>
</organism>
<proteinExistence type="predicted"/>
<dbReference type="EMBL" id="JAVDXW010000001">
    <property type="protein sequence ID" value="MDR7300427.1"/>
    <property type="molecule type" value="Genomic_DNA"/>
</dbReference>
<evidence type="ECO:0000313" key="1">
    <source>
        <dbReference type="EMBL" id="MDR7300427.1"/>
    </source>
</evidence>
<dbReference type="RefSeq" id="WP_310269173.1">
    <property type="nucleotide sequence ID" value="NZ_JAVDXW010000001.1"/>
</dbReference>
<dbReference type="Proteomes" id="UP001180845">
    <property type="component" value="Unassembled WGS sequence"/>
</dbReference>
<keyword evidence="2" id="KW-1185">Reference proteome</keyword>
<sequence length="91" mass="10685">MLLIRCPWCGNREETEFRYGGQAHVHHPQDTSTLDDQAWAEYLFIRDNPCGELAERWVHTAGCRRWFNAIRDTATNRMRAELPSARKPVTR</sequence>
<dbReference type="Pfam" id="PF04267">
    <property type="entry name" value="SoxD"/>
    <property type="match status" value="1"/>
</dbReference>